<dbReference type="PANTHER" id="PTHR42794:SF1">
    <property type="entry name" value="HEMIN IMPORT ATP-BINDING PROTEIN HMUV"/>
    <property type="match status" value="1"/>
</dbReference>
<feature type="domain" description="ABC transporter" evidence="6">
    <location>
        <begin position="2"/>
        <end position="238"/>
    </location>
</feature>
<evidence type="ECO:0000259" key="6">
    <source>
        <dbReference type="PROSITE" id="PS50893"/>
    </source>
</evidence>
<dbReference type="PROSITE" id="PS00211">
    <property type="entry name" value="ABC_TRANSPORTER_1"/>
    <property type="match status" value="1"/>
</dbReference>
<gene>
    <name evidence="7" type="ORF">EH243_06900</name>
</gene>
<evidence type="ECO:0000256" key="3">
    <source>
        <dbReference type="ARBA" id="ARBA00022840"/>
    </source>
</evidence>
<comment type="function">
    <text evidence="5">Part of the ABC transporter complex HmuTUV involved in hemin import. Responsible for energy coupling to the transport system.</text>
</comment>
<accession>A0A430KS76</accession>
<dbReference type="PROSITE" id="PS50893">
    <property type="entry name" value="ABC_TRANSPORTER_2"/>
    <property type="match status" value="1"/>
</dbReference>
<dbReference type="EMBL" id="RQXW01000005">
    <property type="protein sequence ID" value="RTE66318.1"/>
    <property type="molecule type" value="Genomic_DNA"/>
</dbReference>
<protein>
    <submittedName>
        <fullName evidence="7">Heme ABC transporter ATP-binding protein</fullName>
    </submittedName>
</protein>
<dbReference type="Pfam" id="PF00005">
    <property type="entry name" value="ABC_tran"/>
    <property type="match status" value="1"/>
</dbReference>
<dbReference type="Proteomes" id="UP000283087">
    <property type="component" value="Unassembled WGS sequence"/>
</dbReference>
<name>A0A430KS76_9GAMM</name>
<dbReference type="GO" id="GO:0005524">
    <property type="term" value="F:ATP binding"/>
    <property type="evidence" value="ECO:0007669"/>
    <property type="project" value="UniProtKB-KW"/>
</dbReference>
<evidence type="ECO:0000256" key="2">
    <source>
        <dbReference type="ARBA" id="ARBA00022741"/>
    </source>
</evidence>
<evidence type="ECO:0000256" key="5">
    <source>
        <dbReference type="ARBA" id="ARBA00037066"/>
    </source>
</evidence>
<dbReference type="SUPFAM" id="SSF52540">
    <property type="entry name" value="P-loop containing nucleoside triphosphate hydrolases"/>
    <property type="match status" value="1"/>
</dbReference>
<dbReference type="AlphaFoldDB" id="A0A430KS76"/>
<dbReference type="InterPro" id="IPR017871">
    <property type="entry name" value="ABC_transporter-like_CS"/>
</dbReference>
<keyword evidence="2" id="KW-0547">Nucleotide-binding</keyword>
<evidence type="ECO:0000313" key="8">
    <source>
        <dbReference type="Proteomes" id="UP000283087"/>
    </source>
</evidence>
<evidence type="ECO:0000256" key="4">
    <source>
        <dbReference type="ARBA" id="ARBA00022967"/>
    </source>
</evidence>
<dbReference type="InterPro" id="IPR003439">
    <property type="entry name" value="ABC_transporter-like_ATP-bd"/>
</dbReference>
<dbReference type="InterPro" id="IPR027417">
    <property type="entry name" value="P-loop_NTPase"/>
</dbReference>
<dbReference type="PANTHER" id="PTHR42794">
    <property type="entry name" value="HEMIN IMPORT ATP-BINDING PROTEIN HMUV"/>
    <property type="match status" value="1"/>
</dbReference>
<comment type="caution">
    <text evidence="7">The sequence shown here is derived from an EMBL/GenBank/DDBJ whole genome shotgun (WGS) entry which is preliminary data.</text>
</comment>
<dbReference type="CDD" id="cd03214">
    <property type="entry name" value="ABC_Iron-Siderophores_B12_Hemin"/>
    <property type="match status" value="1"/>
</dbReference>
<dbReference type="GO" id="GO:0016887">
    <property type="term" value="F:ATP hydrolysis activity"/>
    <property type="evidence" value="ECO:0007669"/>
    <property type="project" value="InterPro"/>
</dbReference>
<dbReference type="InterPro" id="IPR003593">
    <property type="entry name" value="AAA+_ATPase"/>
</dbReference>
<evidence type="ECO:0000313" key="7">
    <source>
        <dbReference type="EMBL" id="RTE66318.1"/>
    </source>
</evidence>
<evidence type="ECO:0000256" key="1">
    <source>
        <dbReference type="ARBA" id="ARBA00022448"/>
    </source>
</evidence>
<keyword evidence="1" id="KW-0813">Transport</keyword>
<proteinExistence type="predicted"/>
<dbReference type="OrthoDB" id="6461291at2"/>
<reference evidence="7 8" key="1">
    <citation type="submission" date="2018-11" db="EMBL/GenBank/DDBJ databases">
        <title>The draft genome sequence of Amphritea opalescens ANRC-JH13T.</title>
        <authorList>
            <person name="Fang Z."/>
            <person name="Zhang Y."/>
            <person name="Han X."/>
        </authorList>
    </citation>
    <scope>NUCLEOTIDE SEQUENCE [LARGE SCALE GENOMIC DNA]</scope>
    <source>
        <strain evidence="7 8">ANRC-JH13</strain>
    </source>
</reference>
<dbReference type="NCBIfam" id="NF010068">
    <property type="entry name" value="PRK13548.1"/>
    <property type="match status" value="1"/>
</dbReference>
<sequence>MLQLDRVSFTPQGKTLLDEVSLSVNAGEMYGLLGPNGAGKTTLLKAISGDIKASGSIQLYGKELAAWDRRELAKHLAVLPQASQLAFPFSAREVVALGLTPLTLSREQAKALIDEKMHATDCHGFADHAYPSLSGGERQRVQLARVLLQLSQASHPPLLLLDEPTSAQDLGHQHNLLTLVQQLAKSEGFAVVAILHDLNQVLRYCDRCCLLDRGQVCAIDSPMEVLSDERIKQHWQYQSQRVVLESGQVVLV</sequence>
<dbReference type="Gene3D" id="3.40.50.300">
    <property type="entry name" value="P-loop containing nucleotide triphosphate hydrolases"/>
    <property type="match status" value="1"/>
</dbReference>
<dbReference type="SMART" id="SM00382">
    <property type="entry name" value="AAA"/>
    <property type="match status" value="1"/>
</dbReference>
<dbReference type="RefSeq" id="WP_126157916.1">
    <property type="nucleotide sequence ID" value="NZ_RQXW01000005.1"/>
</dbReference>
<keyword evidence="3 7" id="KW-0067">ATP-binding</keyword>
<keyword evidence="8" id="KW-1185">Reference proteome</keyword>
<organism evidence="7 8">
    <name type="scientific">Amphritea opalescens</name>
    <dbReference type="NCBI Taxonomy" id="2490544"/>
    <lineage>
        <taxon>Bacteria</taxon>
        <taxon>Pseudomonadati</taxon>
        <taxon>Pseudomonadota</taxon>
        <taxon>Gammaproteobacteria</taxon>
        <taxon>Oceanospirillales</taxon>
        <taxon>Oceanospirillaceae</taxon>
        <taxon>Amphritea</taxon>
    </lineage>
</organism>
<keyword evidence="4" id="KW-1278">Translocase</keyword>